<keyword evidence="3" id="KW-1185">Reference proteome</keyword>
<dbReference type="PANTHER" id="PTHR43179">
    <property type="entry name" value="RHAMNOSYLTRANSFERASE WBBL"/>
    <property type="match status" value="1"/>
</dbReference>
<feature type="domain" description="Glycosyltransferase 2-like" evidence="1">
    <location>
        <begin position="6"/>
        <end position="176"/>
    </location>
</feature>
<protein>
    <submittedName>
        <fullName evidence="2">GT2 family glycosyltransferase</fullName>
    </submittedName>
</protein>
<dbReference type="Proteomes" id="UP000245466">
    <property type="component" value="Unassembled WGS sequence"/>
</dbReference>
<dbReference type="EMBL" id="QEKI01000002">
    <property type="protein sequence ID" value="PVY43029.1"/>
    <property type="molecule type" value="Genomic_DNA"/>
</dbReference>
<dbReference type="AlphaFoldDB" id="A0A2U1B2X3"/>
<evidence type="ECO:0000313" key="3">
    <source>
        <dbReference type="Proteomes" id="UP000245466"/>
    </source>
</evidence>
<dbReference type="CDD" id="cd04186">
    <property type="entry name" value="GT_2_like_c"/>
    <property type="match status" value="1"/>
</dbReference>
<proteinExistence type="predicted"/>
<dbReference type="InterPro" id="IPR029044">
    <property type="entry name" value="Nucleotide-diphossugar_trans"/>
</dbReference>
<dbReference type="GO" id="GO:0016740">
    <property type="term" value="F:transferase activity"/>
    <property type="evidence" value="ECO:0007669"/>
    <property type="project" value="UniProtKB-KW"/>
</dbReference>
<comment type="caution">
    <text evidence="2">The sequence shown here is derived from an EMBL/GenBank/DDBJ whole genome shotgun (WGS) entry which is preliminary data.</text>
</comment>
<dbReference type="RefSeq" id="WP_116542070.1">
    <property type="nucleotide sequence ID" value="NZ_QEKI01000002.1"/>
</dbReference>
<reference evidence="2 3" key="1">
    <citation type="submission" date="2018-04" db="EMBL/GenBank/DDBJ databases">
        <title>Genomic Encyclopedia of Type Strains, Phase IV (KMG-IV): sequencing the most valuable type-strain genomes for metagenomic binning, comparative biology and taxonomic classification.</title>
        <authorList>
            <person name="Goeker M."/>
        </authorList>
    </citation>
    <scope>NUCLEOTIDE SEQUENCE [LARGE SCALE GENOMIC DNA]</scope>
    <source>
        <strain evidence="2 3">DSM 100231</strain>
    </source>
</reference>
<dbReference type="OrthoDB" id="9771846at2"/>
<name>A0A2U1B2X3_9BACT</name>
<gene>
    <name evidence="2" type="ORF">C8E01_102205</name>
</gene>
<evidence type="ECO:0000313" key="2">
    <source>
        <dbReference type="EMBL" id="PVY43029.1"/>
    </source>
</evidence>
<organism evidence="2 3">
    <name type="scientific">Pontibacter virosus</name>
    <dbReference type="NCBI Taxonomy" id="1765052"/>
    <lineage>
        <taxon>Bacteria</taxon>
        <taxon>Pseudomonadati</taxon>
        <taxon>Bacteroidota</taxon>
        <taxon>Cytophagia</taxon>
        <taxon>Cytophagales</taxon>
        <taxon>Hymenobacteraceae</taxon>
        <taxon>Pontibacter</taxon>
    </lineage>
</organism>
<sequence>MKAVYCIVITYNGKKWLNKCFKSLKDTDIPVKIIVIDNGSTDGTQDTIRKFYPEVDLIQSTENLGFGKANNVGIQKAIKEGAEYIFLLNQDAYLHRGSLNNLIAVFDKEPLAGIVSPIHLAGDERNLDRSFYNYISPENTPYLLGDLFTNNDRDLYETKFVNAAAWVIKSEVIKQVGMFHPIFDHYGEDNEYINRVVSNKFKVLISRSCIIAHDRPQNAKRLGKTKKHSERYKQRVLVKYFAKEYSEKQIDVHYLKLTLVNLALLNFKYSKLCIKCWLDIKKKIKTLNRSHQE</sequence>
<dbReference type="PANTHER" id="PTHR43179:SF7">
    <property type="entry name" value="RHAMNOSYLTRANSFERASE WBBL"/>
    <property type="match status" value="1"/>
</dbReference>
<dbReference type="InterPro" id="IPR001173">
    <property type="entry name" value="Glyco_trans_2-like"/>
</dbReference>
<dbReference type="Pfam" id="PF00535">
    <property type="entry name" value="Glycos_transf_2"/>
    <property type="match status" value="1"/>
</dbReference>
<dbReference type="SUPFAM" id="SSF53448">
    <property type="entry name" value="Nucleotide-diphospho-sugar transferases"/>
    <property type="match status" value="1"/>
</dbReference>
<evidence type="ECO:0000259" key="1">
    <source>
        <dbReference type="Pfam" id="PF00535"/>
    </source>
</evidence>
<dbReference type="Gene3D" id="3.90.550.10">
    <property type="entry name" value="Spore Coat Polysaccharide Biosynthesis Protein SpsA, Chain A"/>
    <property type="match status" value="1"/>
</dbReference>
<keyword evidence="2" id="KW-0808">Transferase</keyword>
<accession>A0A2U1B2X3</accession>